<dbReference type="AlphaFoldDB" id="A0A183IZ23"/>
<dbReference type="Proteomes" id="UP000270296">
    <property type="component" value="Unassembled WGS sequence"/>
</dbReference>
<evidence type="ECO:0000313" key="3">
    <source>
        <dbReference type="Proteomes" id="UP000270296"/>
    </source>
</evidence>
<evidence type="ECO:0000256" key="1">
    <source>
        <dbReference type="SAM" id="MobiDB-lite"/>
    </source>
</evidence>
<dbReference type="WBParaSite" id="SBAD_0000919101-mRNA-1">
    <property type="protein sequence ID" value="SBAD_0000919101-mRNA-1"/>
    <property type="gene ID" value="SBAD_0000919101"/>
</dbReference>
<proteinExistence type="predicted"/>
<evidence type="ECO:0000313" key="2">
    <source>
        <dbReference type="EMBL" id="VDP19825.1"/>
    </source>
</evidence>
<protein>
    <submittedName>
        <fullName evidence="4">PH domain-containing protein</fullName>
    </submittedName>
</protein>
<name>A0A183IZ23_9BILA</name>
<sequence>MSMLLTLKPQSEMEAHWQETIRDHLKAQHTFTVSSNVYLLQLYNEWKGLKEELSTKTLASEGRSNTPTIVPDFHSDSSSMQSTAGPNRHPEMRRSSVDVHYLTSSLRFSRLSPTFAKRTSFFGPDVSQSQTTLKERPIKEEPEIDCLNEKQESTVSTCALLHKGKVGSIRAHKPSLQRESFAKHVTIVQGKYVTSLELPYESGGA</sequence>
<feature type="compositionally biased region" description="Polar residues" evidence="1">
    <location>
        <begin position="76"/>
        <end position="85"/>
    </location>
</feature>
<feature type="region of interest" description="Disordered" evidence="1">
    <location>
        <begin position="58"/>
        <end position="94"/>
    </location>
</feature>
<gene>
    <name evidence="2" type="ORF">SBAD_LOCUS8871</name>
</gene>
<feature type="compositionally biased region" description="Polar residues" evidence="1">
    <location>
        <begin position="58"/>
        <end position="68"/>
    </location>
</feature>
<accession>A0A183IZ23</accession>
<reference evidence="4" key="1">
    <citation type="submission" date="2016-06" db="UniProtKB">
        <authorList>
            <consortium name="WormBaseParasite"/>
        </authorList>
    </citation>
    <scope>IDENTIFICATION</scope>
</reference>
<evidence type="ECO:0000313" key="4">
    <source>
        <dbReference type="WBParaSite" id="SBAD_0000919101-mRNA-1"/>
    </source>
</evidence>
<reference evidence="2 3" key="2">
    <citation type="submission" date="2018-11" db="EMBL/GenBank/DDBJ databases">
        <authorList>
            <consortium name="Pathogen Informatics"/>
        </authorList>
    </citation>
    <scope>NUCLEOTIDE SEQUENCE [LARGE SCALE GENOMIC DNA]</scope>
</reference>
<organism evidence="4">
    <name type="scientific">Soboliphyme baturini</name>
    <dbReference type="NCBI Taxonomy" id="241478"/>
    <lineage>
        <taxon>Eukaryota</taxon>
        <taxon>Metazoa</taxon>
        <taxon>Ecdysozoa</taxon>
        <taxon>Nematoda</taxon>
        <taxon>Enoplea</taxon>
        <taxon>Dorylaimia</taxon>
        <taxon>Dioctophymatida</taxon>
        <taxon>Dioctophymatoidea</taxon>
        <taxon>Soboliphymatidae</taxon>
        <taxon>Soboliphyme</taxon>
    </lineage>
</organism>
<keyword evidence="3" id="KW-1185">Reference proteome</keyword>
<dbReference type="EMBL" id="UZAM01012058">
    <property type="protein sequence ID" value="VDP19825.1"/>
    <property type="molecule type" value="Genomic_DNA"/>
</dbReference>